<feature type="domain" description="Putative DNA-binding" evidence="1">
    <location>
        <begin position="15"/>
        <end position="100"/>
    </location>
</feature>
<protein>
    <submittedName>
        <fullName evidence="3">DUF2063 domain-containing protein</fullName>
    </submittedName>
</protein>
<dbReference type="InterPro" id="IPR018640">
    <property type="entry name" value="DUF2063"/>
</dbReference>
<dbReference type="Pfam" id="PF09836">
    <property type="entry name" value="DUF2063"/>
    <property type="match status" value="1"/>
</dbReference>
<evidence type="ECO:0000259" key="1">
    <source>
        <dbReference type="Pfam" id="PF09836"/>
    </source>
</evidence>
<feature type="domain" description="NGO1945-like C-terminal" evidence="2">
    <location>
        <begin position="153"/>
        <end position="249"/>
    </location>
</feature>
<evidence type="ECO:0000313" key="4">
    <source>
        <dbReference type="Proteomes" id="UP000321055"/>
    </source>
</evidence>
<dbReference type="Proteomes" id="UP000321055">
    <property type="component" value="Unassembled WGS sequence"/>
</dbReference>
<dbReference type="Gene3D" id="3.90.930.50">
    <property type="match status" value="1"/>
</dbReference>
<evidence type="ECO:0000313" key="3">
    <source>
        <dbReference type="EMBL" id="TXI29342.1"/>
    </source>
</evidence>
<name>A0A5C7VXU1_9PROT</name>
<dbReference type="InterPro" id="IPR044922">
    <property type="entry name" value="DUF2063_N_sf"/>
</dbReference>
<dbReference type="AlphaFoldDB" id="A0A5C7VXU1"/>
<gene>
    <name evidence="3" type="ORF">E6Q60_04305</name>
</gene>
<organism evidence="3 4">
    <name type="scientific">Nitrosomonas oligotropha</name>
    <dbReference type="NCBI Taxonomy" id="42354"/>
    <lineage>
        <taxon>Bacteria</taxon>
        <taxon>Pseudomonadati</taxon>
        <taxon>Pseudomonadota</taxon>
        <taxon>Betaproteobacteria</taxon>
        <taxon>Nitrosomonadales</taxon>
        <taxon>Nitrosomonadaceae</taxon>
        <taxon>Nitrosomonas</taxon>
    </lineage>
</organism>
<dbReference type="Gene3D" id="1.10.150.690">
    <property type="entry name" value="DUF2063"/>
    <property type="match status" value="1"/>
</dbReference>
<dbReference type="InterPro" id="IPR054098">
    <property type="entry name" value="NGO1945-like_C"/>
</dbReference>
<dbReference type="EMBL" id="SSFX01000036">
    <property type="protein sequence ID" value="TXI29342.1"/>
    <property type="molecule type" value="Genomic_DNA"/>
</dbReference>
<proteinExistence type="predicted"/>
<comment type="caution">
    <text evidence="3">The sequence shown here is derived from an EMBL/GenBank/DDBJ whole genome shotgun (WGS) entry which is preliminary data.</text>
</comment>
<reference evidence="3 4" key="1">
    <citation type="submission" date="2018-09" db="EMBL/GenBank/DDBJ databases">
        <title>Metagenome Assembled Genomes from an Advanced Water Purification Facility.</title>
        <authorList>
            <person name="Stamps B.W."/>
            <person name="Spear J.R."/>
        </authorList>
    </citation>
    <scope>NUCLEOTIDE SEQUENCE [LARGE SCALE GENOMIC DNA]</scope>
    <source>
        <strain evidence="3">Bin_54_1</strain>
    </source>
</reference>
<dbReference type="Pfam" id="PF22106">
    <property type="entry name" value="NGO1945_C"/>
    <property type="match status" value="1"/>
</dbReference>
<evidence type="ECO:0000259" key="2">
    <source>
        <dbReference type="Pfam" id="PF22106"/>
    </source>
</evidence>
<accession>A0A5C7VXU1</accession>
<sequence length="259" mass="30019">MSTYNTADRPDFVRQQYAFAAHIRDPERNPCPEGIEDRRMKIYRELFYNNVEDFIANTFPVLRQITPDARWHAMIRDYFTNHLSHTPLFPEMPREFLKYLEHERKPQPDDPPFLLELAHYEWVELALSLLDEKIDATKIDVDGDLLEGVPVISPLAWPLSYRFPVHRISPAFQPKEADDQPTHLIVYRDADFDVRFIEINPVTARLLQLLSGDDSVPGRTALQQVAAELNHPQPDAVIQGGIEILQNLRKCHVILGTYP</sequence>